<accession>A0A069PMV1</accession>
<dbReference type="RefSeq" id="WP_035942602.1">
    <property type="nucleotide sequence ID" value="NZ_CADFFX010000046.1"/>
</dbReference>
<comment type="caution">
    <text evidence="1">The sequence shown here is derived from an EMBL/GenBank/DDBJ whole genome shotgun (WGS) entry which is preliminary data.</text>
</comment>
<organism evidence="1 2">
    <name type="scientific">Caballeronia glathei</name>
    <dbReference type="NCBI Taxonomy" id="60547"/>
    <lineage>
        <taxon>Bacteria</taxon>
        <taxon>Pseudomonadati</taxon>
        <taxon>Pseudomonadota</taxon>
        <taxon>Betaproteobacteria</taxon>
        <taxon>Burkholderiales</taxon>
        <taxon>Burkholderiaceae</taxon>
        <taxon>Caballeronia</taxon>
    </lineage>
</organism>
<dbReference type="Proteomes" id="UP000027466">
    <property type="component" value="Unassembled WGS sequence"/>
</dbReference>
<keyword evidence="2" id="KW-1185">Reference proteome</keyword>
<reference evidence="1 2" key="1">
    <citation type="submission" date="2014-03" db="EMBL/GenBank/DDBJ databases">
        <title>Draft Genome Sequences of Four Burkholderia Strains.</title>
        <authorList>
            <person name="Liu X.Y."/>
            <person name="Li C.X."/>
            <person name="Xu J.H."/>
        </authorList>
    </citation>
    <scope>NUCLEOTIDE SEQUENCE [LARGE SCALE GENOMIC DNA]</scope>
    <source>
        <strain evidence="1 2">DSM 50014</strain>
    </source>
</reference>
<protein>
    <submittedName>
        <fullName evidence="1">Transposase</fullName>
    </submittedName>
</protein>
<evidence type="ECO:0000313" key="2">
    <source>
        <dbReference type="Proteomes" id="UP000027466"/>
    </source>
</evidence>
<dbReference type="AlphaFoldDB" id="A0A069PMV1"/>
<sequence length="114" mass="12536">MTPAQCHANLDHDILDRRAALYETARQRNPLRWKGRRRNWQRLDADLKLVTVIARYVAVAVAAHYITSAAPTKSSASLPSPPDGARQVEAVSAPCASELHARFVTAPTRPPQAT</sequence>
<dbReference type="EMBL" id="JFHC01000082">
    <property type="protein sequence ID" value="KDR38606.1"/>
    <property type="molecule type" value="Genomic_DNA"/>
</dbReference>
<evidence type="ECO:0000313" key="1">
    <source>
        <dbReference type="EMBL" id="KDR38606.1"/>
    </source>
</evidence>
<gene>
    <name evidence="1" type="ORF">BG61_38955</name>
</gene>
<name>A0A069PMV1_9BURK</name>
<proteinExistence type="predicted"/>